<evidence type="ECO:0000313" key="2">
    <source>
        <dbReference type="Proteomes" id="UP001147700"/>
    </source>
</evidence>
<name>A0ABT4RKX6_9ACTN</name>
<evidence type="ECO:0000313" key="1">
    <source>
        <dbReference type="EMBL" id="MDA0139093.1"/>
    </source>
</evidence>
<dbReference type="EMBL" id="JAPCID010000021">
    <property type="protein sequence ID" value="MDA0139093.1"/>
    <property type="molecule type" value="Genomic_DNA"/>
</dbReference>
<dbReference type="Gene3D" id="1.10.357.10">
    <property type="entry name" value="Tetracycline Repressor, domain 2"/>
    <property type="match status" value="1"/>
</dbReference>
<accession>A0ABT4RKX6</accession>
<dbReference type="InterPro" id="IPR036271">
    <property type="entry name" value="Tet_transcr_reg_TetR-rel_C_sf"/>
</dbReference>
<gene>
    <name evidence="1" type="ORF">OJ962_16450</name>
</gene>
<sequence>MDSTRERIVESALAVVDQMTFGELLAALTPERLAEDARWSPGTVRYQFRAAEGSLSFDRGRLADALLDRFCERSRLEAQASVAGYVAAAEQLGAGDLDSVAAAIESNMAAFRPGSAGTEATAGERVHLLALAMCDAEPAVAARLRGLQQDVLDIFAPVYDALLAATGRRPAPGFTPRELAVVVNAFLEGLLLVHRYDTSLDPAVAARAVLRAFWALTVPDEP</sequence>
<reference evidence="1" key="1">
    <citation type="submission" date="2022-10" db="EMBL/GenBank/DDBJ databases">
        <title>The WGS of Solirubrobacter sp. CPCC 204708.</title>
        <authorList>
            <person name="Jiang Z."/>
        </authorList>
    </citation>
    <scope>NUCLEOTIDE SEQUENCE</scope>
    <source>
        <strain evidence="1">CPCC 204708</strain>
    </source>
</reference>
<comment type="caution">
    <text evidence="1">The sequence shown here is derived from an EMBL/GenBank/DDBJ whole genome shotgun (WGS) entry which is preliminary data.</text>
</comment>
<protein>
    <recommendedName>
        <fullName evidence="3">TetR family transcriptional regulator</fullName>
    </recommendedName>
</protein>
<dbReference type="SUPFAM" id="SSF48498">
    <property type="entry name" value="Tetracyclin repressor-like, C-terminal domain"/>
    <property type="match status" value="1"/>
</dbReference>
<organism evidence="1 2">
    <name type="scientific">Solirubrobacter deserti</name>
    <dbReference type="NCBI Taxonomy" id="2282478"/>
    <lineage>
        <taxon>Bacteria</taxon>
        <taxon>Bacillati</taxon>
        <taxon>Actinomycetota</taxon>
        <taxon>Thermoleophilia</taxon>
        <taxon>Solirubrobacterales</taxon>
        <taxon>Solirubrobacteraceae</taxon>
        <taxon>Solirubrobacter</taxon>
    </lineage>
</organism>
<dbReference type="Proteomes" id="UP001147700">
    <property type="component" value="Unassembled WGS sequence"/>
</dbReference>
<evidence type="ECO:0008006" key="3">
    <source>
        <dbReference type="Google" id="ProtNLM"/>
    </source>
</evidence>
<dbReference type="RefSeq" id="WP_202954956.1">
    <property type="nucleotide sequence ID" value="NZ_JAPCID010000021.1"/>
</dbReference>
<keyword evidence="2" id="KW-1185">Reference proteome</keyword>
<proteinExistence type="predicted"/>